<gene>
    <name evidence="1" type="ORF">AF91_02915</name>
</gene>
<dbReference type="KEGG" id="lpq:AF91_02915"/>
<name>A0A806LD83_LACPA</name>
<accession>A0A806LD83</accession>
<protein>
    <submittedName>
        <fullName evidence="1">Uncharacterized protein</fullName>
    </submittedName>
</protein>
<dbReference type="AlphaFoldDB" id="A0A806LD83"/>
<proteinExistence type="predicted"/>
<evidence type="ECO:0000313" key="2">
    <source>
        <dbReference type="Proteomes" id="UP000019441"/>
    </source>
</evidence>
<sequence length="65" mass="7205">MTQTNDLVPIQMVNRDGAAVVVKPKLGAKIKLNEAEALFYNGIDKVMARIILQELMAHDTRPVQS</sequence>
<dbReference type="EMBL" id="CP007122">
    <property type="protein sequence ID" value="AHJ32182.1"/>
    <property type="molecule type" value="Genomic_DNA"/>
</dbReference>
<organism evidence="1 2">
    <name type="scientific">Lacticaseibacillus paracasei N1115</name>
    <dbReference type="NCBI Taxonomy" id="1446494"/>
    <lineage>
        <taxon>Bacteria</taxon>
        <taxon>Bacillati</taxon>
        <taxon>Bacillota</taxon>
        <taxon>Bacilli</taxon>
        <taxon>Lactobacillales</taxon>
        <taxon>Lactobacillaceae</taxon>
        <taxon>Lacticaseibacillus</taxon>
    </lineage>
</organism>
<dbReference type="Proteomes" id="UP000019441">
    <property type="component" value="Chromosome"/>
</dbReference>
<reference evidence="1 2" key="1">
    <citation type="journal article" date="2014" name="Genome Announc.">
        <title>Whole Genome Sequence of the Probiotic Strain Lactobacillus paracasei N1115, Isolated from Traditional Chinese Fermented Milk.</title>
        <authorList>
            <person name="Wang S."/>
            <person name="Zhu H."/>
            <person name="He F."/>
            <person name="Luo Y."/>
            <person name="Kang Z."/>
            <person name="Lu C."/>
            <person name="Feng L."/>
            <person name="Lu X."/>
            <person name="Xue Y."/>
            <person name="Wang H."/>
        </authorList>
    </citation>
    <scope>NUCLEOTIDE SEQUENCE [LARGE SCALE GENOMIC DNA]</scope>
    <source>
        <strain evidence="1 2">N1115</strain>
    </source>
</reference>
<dbReference type="RefSeq" id="WP_016376041.1">
    <property type="nucleotide sequence ID" value="NZ_CP007122.1"/>
</dbReference>
<evidence type="ECO:0000313" key="1">
    <source>
        <dbReference type="EMBL" id="AHJ32182.1"/>
    </source>
</evidence>